<proteinExistence type="inferred from homology"/>
<evidence type="ECO:0008006" key="6">
    <source>
        <dbReference type="Google" id="ProtNLM"/>
    </source>
</evidence>
<dbReference type="InterPro" id="IPR002347">
    <property type="entry name" value="SDR_fam"/>
</dbReference>
<evidence type="ECO:0000313" key="4">
    <source>
        <dbReference type="EMBL" id="GAA3201937.1"/>
    </source>
</evidence>
<evidence type="ECO:0000256" key="2">
    <source>
        <dbReference type="ARBA" id="ARBA00023002"/>
    </source>
</evidence>
<evidence type="ECO:0000256" key="3">
    <source>
        <dbReference type="RuleBase" id="RU000363"/>
    </source>
</evidence>
<evidence type="ECO:0000313" key="5">
    <source>
        <dbReference type="Proteomes" id="UP001501237"/>
    </source>
</evidence>
<dbReference type="PANTHER" id="PTHR44196:SF1">
    <property type="entry name" value="DEHYDROGENASE_REDUCTASE SDR FAMILY MEMBER 7B"/>
    <property type="match status" value="1"/>
</dbReference>
<sequence length="283" mass="29186">MEIEGLRVLVTGASSGIGEEMARAFSAAGAETLLVARRAERLEALAAELPGAVVIVGDLGENGGAAQVAAQAGPVDVLVNNAGSETGGSVWAVGDRDEARRMFEVDWWAPLALISALVPGMRERGRGAVVNVTSIRQILAWPSLGHSAAAKAALAQATSTLRLELTGSGVGVVEVIPGPVETAALGASRLLPGFVELLDGIFGTGTPGELAELVVAAVREERERVFYPKAVEQAYDDPSGLRATMAEAVRELGPPPPELADTLVLGPGDPMITEAKAAWENGR</sequence>
<dbReference type="RefSeq" id="WP_344823857.1">
    <property type="nucleotide sequence ID" value="NZ_BAAAUV010000003.1"/>
</dbReference>
<dbReference type="EMBL" id="BAAAUV010000003">
    <property type="protein sequence ID" value="GAA3201937.1"/>
    <property type="molecule type" value="Genomic_DNA"/>
</dbReference>
<dbReference type="Pfam" id="PF00106">
    <property type="entry name" value="adh_short"/>
    <property type="match status" value="1"/>
</dbReference>
<name>A0ABP6Q2Q8_9ACTN</name>
<dbReference type="PRINTS" id="PR00080">
    <property type="entry name" value="SDRFAMILY"/>
</dbReference>
<dbReference type="Gene3D" id="3.40.50.720">
    <property type="entry name" value="NAD(P)-binding Rossmann-like Domain"/>
    <property type="match status" value="1"/>
</dbReference>
<reference evidence="5" key="1">
    <citation type="journal article" date="2019" name="Int. J. Syst. Evol. Microbiol.">
        <title>The Global Catalogue of Microorganisms (GCM) 10K type strain sequencing project: providing services to taxonomists for standard genome sequencing and annotation.</title>
        <authorList>
            <consortium name="The Broad Institute Genomics Platform"/>
            <consortium name="The Broad Institute Genome Sequencing Center for Infectious Disease"/>
            <person name="Wu L."/>
            <person name="Ma J."/>
        </authorList>
    </citation>
    <scope>NUCLEOTIDE SEQUENCE [LARGE SCALE GENOMIC DNA]</scope>
    <source>
        <strain evidence="5">JCM 9377</strain>
    </source>
</reference>
<dbReference type="Proteomes" id="UP001501237">
    <property type="component" value="Unassembled WGS sequence"/>
</dbReference>
<dbReference type="PANTHER" id="PTHR44196">
    <property type="entry name" value="DEHYDROGENASE/REDUCTASE SDR FAMILY MEMBER 7B"/>
    <property type="match status" value="1"/>
</dbReference>
<keyword evidence="2" id="KW-0560">Oxidoreductase</keyword>
<comment type="similarity">
    <text evidence="1 3">Belongs to the short-chain dehydrogenases/reductases (SDR) family.</text>
</comment>
<evidence type="ECO:0000256" key="1">
    <source>
        <dbReference type="ARBA" id="ARBA00006484"/>
    </source>
</evidence>
<organism evidence="4 5">
    <name type="scientific">Actinocorallia longicatena</name>
    <dbReference type="NCBI Taxonomy" id="111803"/>
    <lineage>
        <taxon>Bacteria</taxon>
        <taxon>Bacillati</taxon>
        <taxon>Actinomycetota</taxon>
        <taxon>Actinomycetes</taxon>
        <taxon>Streptosporangiales</taxon>
        <taxon>Thermomonosporaceae</taxon>
        <taxon>Actinocorallia</taxon>
    </lineage>
</organism>
<keyword evidence="5" id="KW-1185">Reference proteome</keyword>
<dbReference type="PRINTS" id="PR00081">
    <property type="entry name" value="GDHRDH"/>
</dbReference>
<accession>A0ABP6Q2Q8</accession>
<dbReference type="CDD" id="cd05233">
    <property type="entry name" value="SDR_c"/>
    <property type="match status" value="1"/>
</dbReference>
<gene>
    <name evidence="4" type="ORF">GCM10010468_15380</name>
</gene>
<protein>
    <recommendedName>
        <fullName evidence="6">Short-subunit dehydrogenase</fullName>
    </recommendedName>
</protein>
<dbReference type="InterPro" id="IPR036291">
    <property type="entry name" value="NAD(P)-bd_dom_sf"/>
</dbReference>
<dbReference type="SUPFAM" id="SSF51735">
    <property type="entry name" value="NAD(P)-binding Rossmann-fold domains"/>
    <property type="match status" value="1"/>
</dbReference>
<comment type="caution">
    <text evidence="4">The sequence shown here is derived from an EMBL/GenBank/DDBJ whole genome shotgun (WGS) entry which is preliminary data.</text>
</comment>